<evidence type="ECO:0000256" key="8">
    <source>
        <dbReference type="ARBA" id="ARBA00022927"/>
    </source>
</evidence>
<dbReference type="Gene3D" id="2.50.20.10">
    <property type="entry name" value="Lipoprotein localisation LolA/LolB/LppX"/>
    <property type="match status" value="1"/>
</dbReference>
<dbReference type="InterPro" id="IPR018323">
    <property type="entry name" value="OM_lipoprot_carrier_LolA_Pbac"/>
</dbReference>
<dbReference type="RefSeq" id="WP_126754669.1">
    <property type="nucleotide sequence ID" value="NZ_PIPY01000007.1"/>
</dbReference>
<dbReference type="SUPFAM" id="SSF89392">
    <property type="entry name" value="Prokaryotic lipoproteins and lipoprotein localization factors"/>
    <property type="match status" value="1"/>
</dbReference>
<comment type="function">
    <text evidence="10">Participates in the translocation of lipoproteins from the inner membrane to the outer membrane. Only forms a complex with a lipoprotein if the residue after the N-terminal Cys is not an aspartate (The Asp acts as a targeting signal to indicate that the lipoprotein should stay in the inner membrane).</text>
</comment>
<comment type="subunit">
    <text evidence="3 10">Monomer.</text>
</comment>
<evidence type="ECO:0000256" key="7">
    <source>
        <dbReference type="ARBA" id="ARBA00022764"/>
    </source>
</evidence>
<feature type="chain" id="PRO_5019593281" description="Outer-membrane lipoprotein carrier protein" evidence="10">
    <location>
        <begin position="19"/>
        <end position="219"/>
    </location>
</feature>
<evidence type="ECO:0000256" key="6">
    <source>
        <dbReference type="ARBA" id="ARBA00022729"/>
    </source>
</evidence>
<dbReference type="Proteomes" id="UP000288259">
    <property type="component" value="Unassembled WGS sequence"/>
</dbReference>
<keyword evidence="9 10" id="KW-0143">Chaperone</keyword>
<dbReference type="AlphaFoldDB" id="A0A432YH49"/>
<keyword evidence="7 10" id="KW-0574">Periplasm</keyword>
<proteinExistence type="inferred from homology"/>
<comment type="similarity">
    <text evidence="2 10">Belongs to the LolA family.</text>
</comment>
<keyword evidence="12" id="KW-1185">Reference proteome</keyword>
<comment type="caution">
    <text evidence="11">The sequence shown here is derived from an EMBL/GenBank/DDBJ whole genome shotgun (WGS) entry which is preliminary data.</text>
</comment>
<evidence type="ECO:0000256" key="2">
    <source>
        <dbReference type="ARBA" id="ARBA00007615"/>
    </source>
</evidence>
<evidence type="ECO:0000256" key="5">
    <source>
        <dbReference type="ARBA" id="ARBA00022448"/>
    </source>
</evidence>
<dbReference type="Pfam" id="PF03548">
    <property type="entry name" value="LolA"/>
    <property type="match status" value="1"/>
</dbReference>
<keyword evidence="8 10" id="KW-0653">Protein transport</keyword>
<evidence type="ECO:0000256" key="1">
    <source>
        <dbReference type="ARBA" id="ARBA00004418"/>
    </source>
</evidence>
<organism evidence="11 12">
    <name type="scientific">Pseudidiomarina insulisalsae</name>
    <dbReference type="NCBI Taxonomy" id="575789"/>
    <lineage>
        <taxon>Bacteria</taxon>
        <taxon>Pseudomonadati</taxon>
        <taxon>Pseudomonadota</taxon>
        <taxon>Gammaproteobacteria</taxon>
        <taxon>Alteromonadales</taxon>
        <taxon>Idiomarinaceae</taxon>
        <taxon>Pseudidiomarina</taxon>
    </lineage>
</organism>
<sequence length="219" mass="24106" precursor="true">MKLIIAGLMLFASAGTLAQSSTELSQPHSSDAKRQLQAQLAPISTLQANFQQQVMDAEGELIQELQGELALARPNKFYWQSDAPDELILVADGQSVYYYDPFVEQVTISSQSNASAQSPFLLLLDAEASAWAEYEVSAEGLSYQLEPLTGSAQQQSLQVNFRAQEEGDAELAELILDDGQGQVTRIELHDVTVNAALPYTTFRFEIPEHAVVDDQREQP</sequence>
<dbReference type="GO" id="GO:0044874">
    <property type="term" value="P:lipoprotein localization to outer membrane"/>
    <property type="evidence" value="ECO:0007669"/>
    <property type="project" value="UniProtKB-UniRule"/>
</dbReference>
<evidence type="ECO:0000256" key="3">
    <source>
        <dbReference type="ARBA" id="ARBA00011245"/>
    </source>
</evidence>
<comment type="subcellular location">
    <subcellularLocation>
        <location evidence="1 10">Periplasm</location>
    </subcellularLocation>
</comment>
<dbReference type="NCBIfam" id="TIGR00547">
    <property type="entry name" value="lolA"/>
    <property type="match status" value="1"/>
</dbReference>
<dbReference type="HAMAP" id="MF_00240">
    <property type="entry name" value="LolA"/>
    <property type="match status" value="1"/>
</dbReference>
<evidence type="ECO:0000313" key="12">
    <source>
        <dbReference type="Proteomes" id="UP000288259"/>
    </source>
</evidence>
<keyword evidence="6 10" id="KW-0732">Signal</keyword>
<protein>
    <recommendedName>
        <fullName evidence="4 10">Outer-membrane lipoprotein carrier protein</fullName>
    </recommendedName>
</protein>
<dbReference type="InterPro" id="IPR004564">
    <property type="entry name" value="OM_lipoprot_carrier_LolA-like"/>
</dbReference>
<evidence type="ECO:0000256" key="9">
    <source>
        <dbReference type="ARBA" id="ARBA00023186"/>
    </source>
</evidence>
<dbReference type="GO" id="GO:0042953">
    <property type="term" value="P:lipoprotein transport"/>
    <property type="evidence" value="ECO:0007669"/>
    <property type="project" value="InterPro"/>
</dbReference>
<gene>
    <name evidence="10 11" type="primary">lolA</name>
    <name evidence="11" type="ORF">CWI71_07585</name>
</gene>
<dbReference type="OrthoDB" id="9787361at2"/>
<dbReference type="PANTHER" id="PTHR35869:SF1">
    <property type="entry name" value="OUTER-MEMBRANE LIPOPROTEIN CARRIER PROTEIN"/>
    <property type="match status" value="1"/>
</dbReference>
<keyword evidence="11" id="KW-0449">Lipoprotein</keyword>
<evidence type="ECO:0000256" key="4">
    <source>
        <dbReference type="ARBA" id="ARBA00014035"/>
    </source>
</evidence>
<feature type="signal peptide" evidence="10">
    <location>
        <begin position="1"/>
        <end position="18"/>
    </location>
</feature>
<accession>A0A432YH49</accession>
<evidence type="ECO:0000256" key="10">
    <source>
        <dbReference type="HAMAP-Rule" id="MF_00240"/>
    </source>
</evidence>
<reference evidence="12" key="1">
    <citation type="journal article" date="2018" name="Front. Microbiol.">
        <title>Genome-Based Analysis Reveals the Taxonomy and Diversity of the Family Idiomarinaceae.</title>
        <authorList>
            <person name="Liu Y."/>
            <person name="Lai Q."/>
            <person name="Shao Z."/>
        </authorList>
    </citation>
    <scope>NUCLEOTIDE SEQUENCE [LARGE SCALE GENOMIC DNA]</scope>
    <source>
        <strain evidence="12">CVS-6</strain>
    </source>
</reference>
<dbReference type="InterPro" id="IPR029046">
    <property type="entry name" value="LolA/LolB/LppX"/>
</dbReference>
<dbReference type="GO" id="GO:0030288">
    <property type="term" value="C:outer membrane-bounded periplasmic space"/>
    <property type="evidence" value="ECO:0007669"/>
    <property type="project" value="TreeGrafter"/>
</dbReference>
<dbReference type="CDD" id="cd16325">
    <property type="entry name" value="LolA"/>
    <property type="match status" value="1"/>
</dbReference>
<evidence type="ECO:0000313" key="11">
    <source>
        <dbReference type="EMBL" id="RUO60264.1"/>
    </source>
</evidence>
<dbReference type="PANTHER" id="PTHR35869">
    <property type="entry name" value="OUTER-MEMBRANE LIPOPROTEIN CARRIER PROTEIN"/>
    <property type="match status" value="1"/>
</dbReference>
<name>A0A432YH49_9GAMM</name>
<dbReference type="EMBL" id="PIPY01000007">
    <property type="protein sequence ID" value="RUO60264.1"/>
    <property type="molecule type" value="Genomic_DNA"/>
</dbReference>
<keyword evidence="5 10" id="KW-0813">Transport</keyword>